<dbReference type="Proteomes" id="UP001596500">
    <property type="component" value="Unassembled WGS sequence"/>
</dbReference>
<evidence type="ECO:0000313" key="3">
    <source>
        <dbReference type="Proteomes" id="UP001596500"/>
    </source>
</evidence>
<gene>
    <name evidence="2" type="ORF">ACFQNG_11275</name>
</gene>
<evidence type="ECO:0000256" key="1">
    <source>
        <dbReference type="SAM" id="MobiDB-lite"/>
    </source>
</evidence>
<name>A0ABW2RKZ3_9BACL</name>
<reference evidence="3" key="1">
    <citation type="journal article" date="2019" name="Int. J. Syst. Evol. Microbiol.">
        <title>The Global Catalogue of Microorganisms (GCM) 10K type strain sequencing project: providing services to taxonomists for standard genome sequencing and annotation.</title>
        <authorList>
            <consortium name="The Broad Institute Genomics Platform"/>
            <consortium name="The Broad Institute Genome Sequencing Center for Infectious Disease"/>
            <person name="Wu L."/>
            <person name="Ma J."/>
        </authorList>
    </citation>
    <scope>NUCLEOTIDE SEQUENCE [LARGE SCALE GENOMIC DNA]</scope>
    <source>
        <strain evidence="3">CGMCC 1.12942</strain>
    </source>
</reference>
<dbReference type="EMBL" id="JBHTBW010000032">
    <property type="protein sequence ID" value="MFC7441694.1"/>
    <property type="molecule type" value="Genomic_DNA"/>
</dbReference>
<protein>
    <submittedName>
        <fullName evidence="2">Uncharacterized protein</fullName>
    </submittedName>
</protein>
<sequence length="70" mass="8099">MNGLSHSFVRKNHSRKTSFPSHPIIHLKKRAIIENGSFFCSNPFLAFSECDMTKSRVNVMAMEKYRKPLV</sequence>
<feature type="region of interest" description="Disordered" evidence="1">
    <location>
        <begin position="1"/>
        <end position="20"/>
    </location>
</feature>
<organism evidence="2 3">
    <name type="scientific">Laceyella putida</name>
    <dbReference type="NCBI Taxonomy" id="110101"/>
    <lineage>
        <taxon>Bacteria</taxon>
        <taxon>Bacillati</taxon>
        <taxon>Bacillota</taxon>
        <taxon>Bacilli</taxon>
        <taxon>Bacillales</taxon>
        <taxon>Thermoactinomycetaceae</taxon>
        <taxon>Laceyella</taxon>
    </lineage>
</organism>
<evidence type="ECO:0000313" key="2">
    <source>
        <dbReference type="EMBL" id="MFC7441694.1"/>
    </source>
</evidence>
<accession>A0ABW2RKZ3</accession>
<comment type="caution">
    <text evidence="2">The sequence shown here is derived from an EMBL/GenBank/DDBJ whole genome shotgun (WGS) entry which is preliminary data.</text>
</comment>
<keyword evidence="3" id="KW-1185">Reference proteome</keyword>
<dbReference type="RefSeq" id="WP_379865056.1">
    <property type="nucleotide sequence ID" value="NZ_JBHTBW010000032.1"/>
</dbReference>
<proteinExistence type="predicted"/>